<dbReference type="STRING" id="515619.EUBREC_2891"/>
<dbReference type="KEGG" id="ere:EUBREC_2891"/>
<sequence>MRVGFFTERSYIYMIITIARKCGCDADTIGRAVAEKYHLHFMDREAIAAGAKEAGCYDEYEEFYSERPVNSLLYSIVMETEEDNVLHDTPARALTFIDRLPLEDGCEGYVIQGRCANFAFQGRDDVVSVFLTANDAFCVDTVADTHGVSARKAKTVVRETNDNRKTYHKYYTGQEWGQAENYDLCLNVAKLGVDGVIAMIDSFIQNRK</sequence>
<dbReference type="AlphaFoldDB" id="C4ZHY3"/>
<protein>
    <submittedName>
        <fullName evidence="1">Cytidylate kinase</fullName>
    </submittedName>
</protein>
<dbReference type="GO" id="GO:0016301">
    <property type="term" value="F:kinase activity"/>
    <property type="evidence" value="ECO:0007669"/>
    <property type="project" value="UniProtKB-KW"/>
</dbReference>
<keyword evidence="1" id="KW-0808">Transferase</keyword>
<dbReference type="Pfam" id="PF13189">
    <property type="entry name" value="Cytidylate_kin2"/>
    <property type="match status" value="1"/>
</dbReference>
<dbReference type="PaxDb" id="515619-EUBREC_2891"/>
<name>C4ZHY3_AGARV</name>
<dbReference type="HOGENOM" id="CLU_065155_3_1_9"/>
<reference evidence="1 2" key="1">
    <citation type="journal article" date="2009" name="Proc. Natl. Acad. Sci. U.S.A.">
        <title>Characterizing a model human gut microbiota composed of members of its two dominant bacterial phyla.</title>
        <authorList>
            <person name="Mahowald M.A."/>
            <person name="Rey F.E."/>
            <person name="Seedorf H."/>
            <person name="Turnbaugh P.J."/>
            <person name="Fulton R.S."/>
            <person name="Wollam A."/>
            <person name="Shah N."/>
            <person name="Wang C."/>
            <person name="Magrini V."/>
            <person name="Wilson R.K."/>
            <person name="Cantarel B.L."/>
            <person name="Coutinho P.M."/>
            <person name="Henrissat B."/>
            <person name="Crock L.W."/>
            <person name="Russell A."/>
            <person name="Verberkmoes N.C."/>
            <person name="Hettich R.L."/>
            <person name="Gordon J.I."/>
        </authorList>
    </citation>
    <scope>NUCLEOTIDE SEQUENCE [LARGE SCALE GENOMIC DNA]</scope>
    <source>
        <strain evidence="2">ATCC 33656 / DSM 3377 / JCM 17463 / KCTC 5835 / LMG 30912 / VPI 0990</strain>
    </source>
</reference>
<gene>
    <name evidence="1" type="ordered locus">EUBREC_2891</name>
</gene>
<dbReference type="Proteomes" id="UP000001477">
    <property type="component" value="Chromosome"/>
</dbReference>
<dbReference type="Gene3D" id="3.40.50.300">
    <property type="entry name" value="P-loop containing nucleotide triphosphate hydrolases"/>
    <property type="match status" value="1"/>
</dbReference>
<keyword evidence="1" id="KW-0418">Kinase</keyword>
<dbReference type="EMBL" id="CP001107">
    <property type="protein sequence ID" value="ACR76620.1"/>
    <property type="molecule type" value="Genomic_DNA"/>
</dbReference>
<dbReference type="InterPro" id="IPR027417">
    <property type="entry name" value="P-loop_NTPase"/>
</dbReference>
<evidence type="ECO:0000313" key="2">
    <source>
        <dbReference type="Proteomes" id="UP000001477"/>
    </source>
</evidence>
<organism evidence="1 2">
    <name type="scientific">Agathobacter rectalis (strain ATCC 33656 / DSM 3377 / JCM 17463 / KCTC 5835 / VPI 0990)</name>
    <name type="common">Eubacterium rectale</name>
    <dbReference type="NCBI Taxonomy" id="515619"/>
    <lineage>
        <taxon>Bacteria</taxon>
        <taxon>Bacillati</taxon>
        <taxon>Bacillota</taxon>
        <taxon>Clostridia</taxon>
        <taxon>Lachnospirales</taxon>
        <taxon>Lachnospiraceae</taxon>
        <taxon>Agathobacter</taxon>
    </lineage>
</organism>
<accession>C4ZHY3</accession>
<proteinExistence type="predicted"/>
<evidence type="ECO:0000313" key="1">
    <source>
        <dbReference type="EMBL" id="ACR76620.1"/>
    </source>
</evidence>